<gene>
    <name evidence="4" type="ORF">C1SCF055_LOCUS9181</name>
</gene>
<dbReference type="EMBL" id="CAMXCT010000628">
    <property type="protein sequence ID" value="CAI3981388.1"/>
    <property type="molecule type" value="Genomic_DNA"/>
</dbReference>
<feature type="region of interest" description="Disordered" evidence="2">
    <location>
        <begin position="300"/>
        <end position="325"/>
    </location>
</feature>
<feature type="region of interest" description="Disordered" evidence="2">
    <location>
        <begin position="1107"/>
        <end position="1126"/>
    </location>
</feature>
<evidence type="ECO:0000313" key="5">
    <source>
        <dbReference type="EMBL" id="CAL1134763.1"/>
    </source>
</evidence>
<keyword evidence="1" id="KW-0863">Zinc-finger</keyword>
<dbReference type="EMBL" id="CAMXCT020000628">
    <property type="protein sequence ID" value="CAL1134763.1"/>
    <property type="molecule type" value="Genomic_DNA"/>
</dbReference>
<feature type="non-terminal residue" evidence="4">
    <location>
        <position position="1"/>
    </location>
</feature>
<reference evidence="5" key="2">
    <citation type="submission" date="2024-04" db="EMBL/GenBank/DDBJ databases">
        <authorList>
            <person name="Chen Y."/>
            <person name="Shah S."/>
            <person name="Dougan E. K."/>
            <person name="Thang M."/>
            <person name="Chan C."/>
        </authorList>
    </citation>
    <scope>NUCLEOTIDE SEQUENCE [LARGE SCALE GENOMIC DNA]</scope>
</reference>
<feature type="compositionally biased region" description="Basic and acidic residues" evidence="2">
    <location>
        <begin position="1218"/>
        <end position="1234"/>
    </location>
</feature>
<protein>
    <recommendedName>
        <fullName evidence="3">CCHC-type domain-containing protein</fullName>
    </recommendedName>
</protein>
<sequence>VLIQTHDPAYTEMLEQTAEARHRMAIAEATVNPPYTAPPMLAGPYAGNTDGEVEEMVIAHKKKDKKKASGGDGGRLTAVPAKKVARREAVPVADVEPERDPGEFIVHIERDESPLDIDGFVAEMEELASSDPPKGTPRPDSSRPDVAYVDVSGKKKEEGKDSSSPPEGEAFVVDFSSKRSQGEQALREEAKSKSHLLCHLPKNPYCKTCQQAKMLKPPSRVSGGSKHIDAERFAKHITADFLIAATDEEAGLDGEQVAMVVKDVATDFMYIYPSGRRTAKDAVLALKHFIAQFKGIASDDQDDDDGVDRDLSDQDAKPAREPNAETLTSWVPDEERVSVYQRIVQWEERLKELRTSCVGVAYEDGISGIQTLGGSQQPVDIVIDTCLCSDVEKNFKSYTGILKLFETVPQAIFGHVDCPPEGEVDVLLIGDSSTALVDYPDDPKKRKMISLGEILAQSPPNGVRKVAAEFTEKQHRRVINAMDEIIKMRRHTMIYDIVVFGCGDSYSYGLPPSYGLEMGRCFEHLIAGGVRCVSTCMPSAFSTRYDKLHMTDLPSNRTLMIKFLRSMIRAHLIVMQIEELEPILRQKASFLDDDPEERMKIVYQYPNLAQFKFSLSKTDQVQAALNRAALPVSLAQEAQTADEHLMDYMAELNEVAEDEATREGAPKPIEFTESDLKSIVPVFKDDVDSDEEEARLREHLQADFDDAADADWSPVRSEATENIPGIDEWEAIDDSRPDIVHNIFDREDNVESHTEVDYGADNEETAGPVDEFADAIVIQDDAMDVDKTETETKDDAGNLDDVMVIEEPETGHPAVEVTNEESKAPETEEAVAGGDPVPVVDVEKTEGNLTTSETVATDANTTTAEGSKLAGRPASDEKAASSSAKPKPEAKKMPLRRKSYNERVKKSKDQDESVVQALVQSKRGKSMDMLLEQWSSFLTGVEPGKFFALVQPKALSGVIRDMEAAEGIESEEMKNYLFAYYAAVSNSEVIEGRGKGKGKNRGKGKGRHPGGKAGVITQMRIEDLKYHDCVTAQKVTIPFRKCEKCDQNMLDGMAKCPSCYISMEENYDDLVSFAIQNWTDNHGALDWNVHTDEPIAEASDVTFPAAMGPKKTEGLIDNPPRNFDPRITERYRPEATTWRMSSYDEPQEGCYRCGAQDHWQRDCPYRGMGAHYTRRVQRGEWGYARDESGGHRRSGWYADQWRYADSWRQWNYGYEDRRWGKGKNDPKGKTHDTSYVKGPAKGKGKGKGRSYSGGYAADRERERSPPPSGGASSSAGPPPQDYRPGRNTRVIDATTHETITSHGVIRERVVEEADGTMYTEITFPDGTVER</sequence>
<evidence type="ECO:0000256" key="2">
    <source>
        <dbReference type="SAM" id="MobiDB-lite"/>
    </source>
</evidence>
<feature type="region of interest" description="Disordered" evidence="2">
    <location>
        <begin position="1218"/>
        <end position="1303"/>
    </location>
</feature>
<evidence type="ECO:0000256" key="1">
    <source>
        <dbReference type="PROSITE-ProRule" id="PRU00047"/>
    </source>
</evidence>
<dbReference type="InterPro" id="IPR001878">
    <property type="entry name" value="Znf_CCHC"/>
</dbReference>
<feature type="region of interest" description="Disordered" evidence="2">
    <location>
        <begin position="807"/>
        <end position="911"/>
    </location>
</feature>
<accession>A0A9P1BY17</accession>
<dbReference type="Proteomes" id="UP001152797">
    <property type="component" value="Unassembled WGS sequence"/>
</dbReference>
<reference evidence="4" key="1">
    <citation type="submission" date="2022-10" db="EMBL/GenBank/DDBJ databases">
        <authorList>
            <person name="Chen Y."/>
            <person name="Dougan E. K."/>
            <person name="Chan C."/>
            <person name="Rhodes N."/>
            <person name="Thang M."/>
        </authorList>
    </citation>
    <scope>NUCLEOTIDE SEQUENCE</scope>
</reference>
<dbReference type="EMBL" id="CAMXCT030000628">
    <property type="protein sequence ID" value="CAL4768700.1"/>
    <property type="molecule type" value="Genomic_DNA"/>
</dbReference>
<feature type="region of interest" description="Disordered" evidence="2">
    <location>
        <begin position="992"/>
        <end position="1012"/>
    </location>
</feature>
<evidence type="ECO:0000259" key="3">
    <source>
        <dbReference type="PROSITE" id="PS50158"/>
    </source>
</evidence>
<feature type="compositionally biased region" description="Basic and acidic residues" evidence="2">
    <location>
        <begin position="308"/>
        <end position="323"/>
    </location>
</feature>
<evidence type="ECO:0000313" key="6">
    <source>
        <dbReference type="Proteomes" id="UP001152797"/>
    </source>
</evidence>
<keyword evidence="1" id="KW-0479">Metal-binding</keyword>
<feature type="compositionally biased region" description="Basic residues" evidence="2">
    <location>
        <begin position="995"/>
        <end position="1010"/>
    </location>
</feature>
<dbReference type="GO" id="GO:0008270">
    <property type="term" value="F:zinc ion binding"/>
    <property type="evidence" value="ECO:0007669"/>
    <property type="project" value="UniProtKB-KW"/>
</dbReference>
<comment type="caution">
    <text evidence="4">The sequence shown here is derived from an EMBL/GenBank/DDBJ whole genome shotgun (WGS) entry which is preliminary data.</text>
</comment>
<dbReference type="OrthoDB" id="446949at2759"/>
<dbReference type="GO" id="GO:0003676">
    <property type="term" value="F:nucleic acid binding"/>
    <property type="evidence" value="ECO:0007669"/>
    <property type="project" value="InterPro"/>
</dbReference>
<feature type="compositionally biased region" description="Low complexity" evidence="2">
    <location>
        <begin position="830"/>
        <end position="840"/>
    </location>
</feature>
<feature type="domain" description="CCHC-type" evidence="3">
    <location>
        <begin position="1150"/>
        <end position="1164"/>
    </location>
</feature>
<organism evidence="4">
    <name type="scientific">Cladocopium goreaui</name>
    <dbReference type="NCBI Taxonomy" id="2562237"/>
    <lineage>
        <taxon>Eukaryota</taxon>
        <taxon>Sar</taxon>
        <taxon>Alveolata</taxon>
        <taxon>Dinophyceae</taxon>
        <taxon>Suessiales</taxon>
        <taxon>Symbiodiniaceae</taxon>
        <taxon>Cladocopium</taxon>
    </lineage>
</organism>
<dbReference type="PROSITE" id="PS50158">
    <property type="entry name" value="ZF_CCHC"/>
    <property type="match status" value="1"/>
</dbReference>
<feature type="compositionally biased region" description="Polar residues" evidence="2">
    <location>
        <begin position="847"/>
        <end position="865"/>
    </location>
</feature>
<feature type="region of interest" description="Disordered" evidence="2">
    <location>
        <begin position="127"/>
        <end position="146"/>
    </location>
</feature>
<name>A0A9P1BY17_9DINO</name>
<keyword evidence="1" id="KW-0862">Zinc</keyword>
<dbReference type="SMART" id="SM00343">
    <property type="entry name" value="ZnF_C2HC"/>
    <property type="match status" value="1"/>
</dbReference>
<feature type="non-terminal residue" evidence="4">
    <location>
        <position position="1330"/>
    </location>
</feature>
<keyword evidence="6" id="KW-1185">Reference proteome</keyword>
<evidence type="ECO:0000313" key="4">
    <source>
        <dbReference type="EMBL" id="CAI3981388.1"/>
    </source>
</evidence>
<feature type="compositionally biased region" description="Basic and acidic residues" evidence="2">
    <location>
        <begin position="899"/>
        <end position="911"/>
    </location>
</feature>
<proteinExistence type="predicted"/>